<dbReference type="AlphaFoldDB" id="A0ABD5CTP4"/>
<sequence>MSVDDPLLMAYVGGAPRGGGGCRGAFGGPG</sequence>
<dbReference type="EMBL" id="JAVIZN010000003">
    <property type="protein sequence ID" value="MDR6208085.1"/>
    <property type="molecule type" value="Genomic_DNA"/>
</dbReference>
<evidence type="ECO:0000313" key="2">
    <source>
        <dbReference type="Proteomes" id="UP001245184"/>
    </source>
</evidence>
<name>A0ABD5CTP4_9BURK</name>
<reference evidence="1 2" key="1">
    <citation type="submission" date="2023-08" db="EMBL/GenBank/DDBJ databases">
        <title>Genome sequencing of plant associated microbes to promote plant fitness in Sorghum bicolor and Oryza sativa.</title>
        <authorList>
            <person name="Coleman-Derr D."/>
        </authorList>
    </citation>
    <scope>NUCLEOTIDE SEQUENCE [LARGE SCALE GENOMIC DNA]</scope>
    <source>
        <strain evidence="1 2">SLBN-33</strain>
    </source>
</reference>
<gene>
    <name evidence="1" type="ORF">QF025_006886</name>
</gene>
<accession>A0ABD5CTP4</accession>
<organism evidence="1 2">
    <name type="scientific">Paraburkholderia graminis</name>
    <dbReference type="NCBI Taxonomy" id="60548"/>
    <lineage>
        <taxon>Bacteria</taxon>
        <taxon>Pseudomonadati</taxon>
        <taxon>Pseudomonadota</taxon>
        <taxon>Betaproteobacteria</taxon>
        <taxon>Burkholderiales</taxon>
        <taxon>Burkholderiaceae</taxon>
        <taxon>Paraburkholderia</taxon>
    </lineage>
</organism>
<dbReference type="Proteomes" id="UP001245184">
    <property type="component" value="Unassembled WGS sequence"/>
</dbReference>
<proteinExistence type="predicted"/>
<evidence type="ECO:0000313" key="1">
    <source>
        <dbReference type="EMBL" id="MDR6208085.1"/>
    </source>
</evidence>
<comment type="caution">
    <text evidence="1">The sequence shown here is derived from an EMBL/GenBank/DDBJ whole genome shotgun (WGS) entry which is preliminary data.</text>
</comment>
<protein>
    <submittedName>
        <fullName evidence="1">Uncharacterized protein</fullName>
    </submittedName>
</protein>